<sequence length="415" mass="47129">KSKLIPYTQDSIEAFRQALFPWLYDLIRKRPGLSKGKLYWALSPVLRAPRLTPSGIPIGVSSDASYFGPDAARFLTELSVVPGELQAETNFETWRDRSLMHLLSARDLSFISIWSPTFLRPFLDRLEENIPLFVRRLADGWKDIPAQPDRADEIESICRNGQISSDQIWSMLDTISTWANGAAKSYIPDLAAQFSHAHIQGKGLLSTEAIISFPLIEYEHPVLALNSGFYEFLDEEEIPHLCHELTVKKSYGVMVTTPGGLYRYRTGDRVQMRGWAKPGVPLLEFIGREGNVSDICGEKLSEEFILNCLDGLQGFAALVPKSRPQPHYVVFVDQDEMGNAKAAMLRDKLDAMLSRNPHYAYAREIRQLSQLQVLRCQKPMQIYIAYMTEKAIRVGNIKPPVLLKENGWYERFMGE</sequence>
<evidence type="ECO:0000259" key="1">
    <source>
        <dbReference type="Pfam" id="PF23571"/>
    </source>
</evidence>
<feature type="non-terminal residue" evidence="3">
    <location>
        <position position="415"/>
    </location>
</feature>
<name>A0A382KS01_9ZZZZ</name>
<feature type="non-terminal residue" evidence="3">
    <location>
        <position position="1"/>
    </location>
</feature>
<dbReference type="InterPro" id="IPR055378">
    <property type="entry name" value="GH3_C"/>
</dbReference>
<organism evidence="3">
    <name type="scientific">marine metagenome</name>
    <dbReference type="NCBI Taxonomy" id="408172"/>
    <lineage>
        <taxon>unclassified sequences</taxon>
        <taxon>metagenomes</taxon>
        <taxon>ecological metagenomes</taxon>
    </lineage>
</organism>
<dbReference type="GO" id="GO:0016881">
    <property type="term" value="F:acid-amino acid ligase activity"/>
    <property type="evidence" value="ECO:0007669"/>
    <property type="project" value="TreeGrafter"/>
</dbReference>
<feature type="domain" description="GH3 C-terminal" evidence="2">
    <location>
        <begin position="314"/>
        <end position="405"/>
    </location>
</feature>
<dbReference type="InterPro" id="IPR004993">
    <property type="entry name" value="GH3"/>
</dbReference>
<proteinExistence type="predicted"/>
<reference evidence="3" key="1">
    <citation type="submission" date="2018-05" db="EMBL/GenBank/DDBJ databases">
        <authorList>
            <person name="Lanie J.A."/>
            <person name="Ng W.-L."/>
            <person name="Kazmierczak K.M."/>
            <person name="Andrzejewski T.M."/>
            <person name="Davidsen T.M."/>
            <person name="Wayne K.J."/>
            <person name="Tettelin H."/>
            <person name="Glass J.I."/>
            <person name="Rusch D."/>
            <person name="Podicherti R."/>
            <person name="Tsui H.-C.T."/>
            <person name="Winkler M.E."/>
        </authorList>
    </citation>
    <scope>NUCLEOTIDE SEQUENCE</scope>
</reference>
<dbReference type="Pfam" id="PF23572">
    <property type="entry name" value="GH3_C"/>
    <property type="match status" value="1"/>
</dbReference>
<gene>
    <name evidence="3" type="ORF">METZ01_LOCUS279117</name>
</gene>
<dbReference type="PANTHER" id="PTHR31901">
    <property type="entry name" value="GH3 DOMAIN-CONTAINING PROTEIN"/>
    <property type="match status" value="1"/>
</dbReference>
<dbReference type="InterPro" id="IPR055377">
    <property type="entry name" value="GH3_M"/>
</dbReference>
<dbReference type="Pfam" id="PF03321">
    <property type="entry name" value="GH3"/>
    <property type="match status" value="1"/>
</dbReference>
<accession>A0A382KS01</accession>
<dbReference type="GO" id="GO:0005737">
    <property type="term" value="C:cytoplasm"/>
    <property type="evidence" value="ECO:0007669"/>
    <property type="project" value="TreeGrafter"/>
</dbReference>
<evidence type="ECO:0000259" key="2">
    <source>
        <dbReference type="Pfam" id="PF23572"/>
    </source>
</evidence>
<feature type="domain" description="GH3 middle" evidence="1">
    <location>
        <begin position="222"/>
        <end position="288"/>
    </location>
</feature>
<dbReference type="PANTHER" id="PTHR31901:SF9">
    <property type="entry name" value="GH3 DOMAIN-CONTAINING PROTEIN"/>
    <property type="match status" value="1"/>
</dbReference>
<evidence type="ECO:0008006" key="4">
    <source>
        <dbReference type="Google" id="ProtNLM"/>
    </source>
</evidence>
<protein>
    <recommendedName>
        <fullName evidence="4">GH3 auxin-responsive promoter</fullName>
    </recommendedName>
</protein>
<dbReference type="EMBL" id="UINC01081947">
    <property type="protein sequence ID" value="SVC26263.1"/>
    <property type="molecule type" value="Genomic_DNA"/>
</dbReference>
<dbReference type="AlphaFoldDB" id="A0A382KS01"/>
<dbReference type="Pfam" id="PF23571">
    <property type="entry name" value="GH3_M"/>
    <property type="match status" value="1"/>
</dbReference>
<evidence type="ECO:0000313" key="3">
    <source>
        <dbReference type="EMBL" id="SVC26263.1"/>
    </source>
</evidence>